<sequence>MIRPTRRLIVWAALALCTASALAQVAFPARPVRLIVPTPAGGPSDAAARALAKGMGATLGQEVVVDNRPGGNTGIGAAAVLNAVADGHTLFFALASNAGLPHLSKASPYRSLAEFTPIAAIGGNTQCLVVPAGLAVRTLAEFAAHAKASPRPLLRGSNNVSEDMVAGQVTSALGFALDRVPYKGAPQLLPDLLEGRIQAAVLPVGASVPHVRAGKLVMLGCSMSERIAALPTVPTLAEAGVAVPPLITAHFVLGPPRLPADIVERLASAARQAAQTPEFRQEMERLMIVGNARSPAETRELMQQAEAQYVQFVRETGASID</sequence>
<gene>
    <name evidence="3" type="ORF">G9Q37_07370</name>
</gene>
<dbReference type="SUPFAM" id="SSF53850">
    <property type="entry name" value="Periplasmic binding protein-like II"/>
    <property type="match status" value="1"/>
</dbReference>
<dbReference type="EMBL" id="CP049989">
    <property type="protein sequence ID" value="QIM51969.1"/>
    <property type="molecule type" value="Genomic_DNA"/>
</dbReference>
<dbReference type="PANTHER" id="PTHR42928">
    <property type="entry name" value="TRICARBOXYLATE-BINDING PROTEIN"/>
    <property type="match status" value="1"/>
</dbReference>
<name>A0A6G8IFS7_9BURK</name>
<reference evidence="3 4" key="1">
    <citation type="submission" date="2020-03" db="EMBL/GenBank/DDBJ databases">
        <title>Hydrogenophaga sp. nov. isolated from cyanobacterial mat.</title>
        <authorList>
            <person name="Thorat V."/>
            <person name="Kirdat K."/>
            <person name="Tiwarekar B."/>
            <person name="Costa E.D."/>
            <person name="Yadav A."/>
        </authorList>
    </citation>
    <scope>NUCLEOTIDE SEQUENCE [LARGE SCALE GENOMIC DNA]</scope>
    <source>
        <strain evidence="3 4">BA0156</strain>
    </source>
</reference>
<keyword evidence="4" id="KW-1185">Reference proteome</keyword>
<dbReference type="CDD" id="cd07012">
    <property type="entry name" value="PBP2_Bug_TTT"/>
    <property type="match status" value="1"/>
</dbReference>
<dbReference type="KEGG" id="hcz:G9Q37_07370"/>
<dbReference type="RefSeq" id="WP_166226551.1">
    <property type="nucleotide sequence ID" value="NZ_CP049989.1"/>
</dbReference>
<dbReference type="Pfam" id="PF03401">
    <property type="entry name" value="TctC"/>
    <property type="match status" value="1"/>
</dbReference>
<evidence type="ECO:0000256" key="1">
    <source>
        <dbReference type="ARBA" id="ARBA00006987"/>
    </source>
</evidence>
<organism evidence="3 4">
    <name type="scientific">Hydrogenophaga crocea</name>
    <dbReference type="NCBI Taxonomy" id="2716225"/>
    <lineage>
        <taxon>Bacteria</taxon>
        <taxon>Pseudomonadati</taxon>
        <taxon>Pseudomonadota</taxon>
        <taxon>Betaproteobacteria</taxon>
        <taxon>Burkholderiales</taxon>
        <taxon>Comamonadaceae</taxon>
        <taxon>Hydrogenophaga</taxon>
    </lineage>
</organism>
<dbReference type="AlphaFoldDB" id="A0A6G8IFS7"/>
<protein>
    <submittedName>
        <fullName evidence="3">Tripartite tricarboxylate transporter substrate binding protein</fullName>
    </submittedName>
</protein>
<dbReference type="InterPro" id="IPR042100">
    <property type="entry name" value="Bug_dom1"/>
</dbReference>
<feature type="chain" id="PRO_5026163038" evidence="2">
    <location>
        <begin position="24"/>
        <end position="321"/>
    </location>
</feature>
<keyword evidence="2" id="KW-0732">Signal</keyword>
<evidence type="ECO:0000313" key="3">
    <source>
        <dbReference type="EMBL" id="QIM51969.1"/>
    </source>
</evidence>
<evidence type="ECO:0000256" key="2">
    <source>
        <dbReference type="SAM" id="SignalP"/>
    </source>
</evidence>
<proteinExistence type="inferred from homology"/>
<accession>A0A6G8IFS7</accession>
<dbReference type="Gene3D" id="3.40.190.10">
    <property type="entry name" value="Periplasmic binding protein-like II"/>
    <property type="match status" value="1"/>
</dbReference>
<feature type="signal peptide" evidence="2">
    <location>
        <begin position="1"/>
        <end position="23"/>
    </location>
</feature>
<dbReference type="InterPro" id="IPR005064">
    <property type="entry name" value="BUG"/>
</dbReference>
<evidence type="ECO:0000313" key="4">
    <source>
        <dbReference type="Proteomes" id="UP000503162"/>
    </source>
</evidence>
<dbReference type="PIRSF" id="PIRSF017082">
    <property type="entry name" value="YflP"/>
    <property type="match status" value="1"/>
</dbReference>
<dbReference type="PANTHER" id="PTHR42928:SF5">
    <property type="entry name" value="BLR1237 PROTEIN"/>
    <property type="match status" value="1"/>
</dbReference>
<dbReference type="Gene3D" id="3.40.190.150">
    <property type="entry name" value="Bordetella uptake gene, domain 1"/>
    <property type="match status" value="1"/>
</dbReference>
<dbReference type="Proteomes" id="UP000503162">
    <property type="component" value="Chromosome"/>
</dbReference>
<comment type="similarity">
    <text evidence="1">Belongs to the UPF0065 (bug) family.</text>
</comment>